<accession>A0A6D1AIQ5</accession>
<dbReference type="AlphaFoldDB" id="A0A6D1AIQ5"/>
<feature type="non-terminal residue" evidence="1">
    <location>
        <position position="87"/>
    </location>
</feature>
<sequence>QESVKSTVIGTDSNSKVDNDKFKKVYPAAQKIMTESKKEIGKLEKDLNSFDTKAKQELSGSLSKVKNQFDAAKLEIDSIAEKHEQQN</sequence>
<proteinExistence type="predicted"/>
<comment type="caution">
    <text evidence="1">The sequence shown here is derived from an EMBL/GenBank/DDBJ whole genome shotgun (WGS) entry which is preliminary data.</text>
</comment>
<name>A0A6D1AIQ5_ECOLX</name>
<evidence type="ECO:0000313" key="1">
    <source>
        <dbReference type="EMBL" id="NEU03005.1"/>
    </source>
</evidence>
<reference evidence="1" key="1">
    <citation type="submission" date="2020-02" db="EMBL/GenBank/DDBJ databases">
        <title>Investigating the Use of Bacteriophages as New Decolonization Strategy for Intestinal Carriage of CTX-M-15-producing ST131 Escherichia coli: an In Vitro Continuous Culture System Model.</title>
        <authorList>
            <person name="Bernasconi O.J."/>
            <person name="Campos-Madueno E.I."/>
            <person name="Dona V."/>
            <person name="Perreten V."/>
            <person name="Carattoli A."/>
            <person name="Endimiani A."/>
        </authorList>
    </citation>
    <scope>NUCLEOTIDE SEQUENCE</scope>
    <source>
        <strain evidence="1">4901.28</strain>
    </source>
</reference>
<feature type="non-terminal residue" evidence="1">
    <location>
        <position position="1"/>
    </location>
</feature>
<organism evidence="1">
    <name type="scientific">Escherichia coli</name>
    <dbReference type="NCBI Taxonomy" id="562"/>
    <lineage>
        <taxon>Bacteria</taxon>
        <taxon>Pseudomonadati</taxon>
        <taxon>Pseudomonadota</taxon>
        <taxon>Gammaproteobacteria</taxon>
        <taxon>Enterobacterales</taxon>
        <taxon>Enterobacteriaceae</taxon>
        <taxon>Escherichia</taxon>
    </lineage>
</organism>
<protein>
    <submittedName>
        <fullName evidence="1">Uncharacterized protein</fullName>
    </submittedName>
</protein>
<dbReference type="EMBL" id="JAAHTE010000683">
    <property type="protein sequence ID" value="NEU03005.1"/>
    <property type="molecule type" value="Genomic_DNA"/>
</dbReference>
<gene>
    <name evidence="1" type="ORF">G3563_29020</name>
</gene>